<evidence type="ECO:0000313" key="1">
    <source>
        <dbReference type="EMBL" id="QNJ92386.1"/>
    </source>
</evidence>
<protein>
    <submittedName>
        <fullName evidence="1">Uncharacterized protein</fullName>
    </submittedName>
</protein>
<gene>
    <name evidence="1" type="ORF">HZU40_30265</name>
</gene>
<reference evidence="1 2" key="1">
    <citation type="submission" date="2020-07" db="EMBL/GenBank/DDBJ databases">
        <title>Draft genome sequence of four isobutane-metabolizing strains capable of cometabolically degrading diverse ether contaminants.</title>
        <authorList>
            <person name="Chen W."/>
            <person name="Faulkner N."/>
            <person name="Smith C."/>
            <person name="Hyman M."/>
        </authorList>
    </citation>
    <scope>NUCLEOTIDE SEQUENCE [LARGE SCALE GENOMIC DNA]</scope>
    <source>
        <strain evidence="1 2">2A</strain>
    </source>
</reference>
<dbReference type="RefSeq" id="WP_187096814.1">
    <property type="nucleotide sequence ID" value="NZ_CP059894.1"/>
</dbReference>
<organism evidence="1 2">
    <name type="scientific">Mycolicibacterium fluoranthenivorans</name>
    <dbReference type="NCBI Taxonomy" id="258505"/>
    <lineage>
        <taxon>Bacteria</taxon>
        <taxon>Bacillati</taxon>
        <taxon>Actinomycetota</taxon>
        <taxon>Actinomycetes</taxon>
        <taxon>Mycobacteriales</taxon>
        <taxon>Mycobacteriaceae</taxon>
        <taxon>Mycolicibacterium</taxon>
    </lineage>
</organism>
<dbReference type="Proteomes" id="UP000515498">
    <property type="component" value="Chromosome"/>
</dbReference>
<name>A0A7G8PDH0_9MYCO</name>
<sequence>MSITTSQFLEDLAEPDSAQYGSGQAVHAEALSPFASNELLVTASTPSNEHTTAYASELSSPFSEAAAFESDRELETHAVEALMADFADDGFSEALEALTQEASARHAAAATNQWSSDATLPAVAATEIQQWLETVAEEADQRLAALAEHYGQRTIDSLSETELEQFGGEAMLGEARSPFDSQQGFVGALIRKVKKVARGVANIAKKGLSAIGRFLPIGKLMDAVRRLIRPLLRQVLGRAIGKLPIPMQPPARKLAQRLGLEAQGENLDYDHQGEQLSADFDARLAERLLAPELPLAEAQPGDHEIPWFGEQPGESVAALDAGRQRLAEYFETAEHQADPTAAMEQFIPAVLPLVKLGITVVGRERVVKLVAGLIARLIRPMVGGQLAPVLSRHLATSGLSLIGLEAEVAAGGSRLGADALVSVAEDTIRQVFGANPEVLQNELLTTAVVHDAFTDAAARHLPADVLRPELRADGAGHDPGVWVSMPRHAGRRHLYRTYSRPLRIVIHRPLARHIVLSGGETLEDRLLEAGLESFPAEAQVEAFETLPGGQLGHIIGGEHGEQAPANVAELTTEFEELDEASLLNPLLPRSVAWHTPRPGHPHSHPTRRYLRIRVKGVPLRRRSVLSMRLALGGAKPVLTITVRLGEHQAHALATQLAGRGHVAAVRDFQRWVRGPLRAVITRKLVRRLARHHMSATEAVAAAAGQRLADALAASFAEHVVPATPRLADAAKDPQRGVSLVFGLTFDTRDALLSAASSSTTLTVRPGWHHG</sequence>
<dbReference type="KEGG" id="mflu:HZU40_30265"/>
<evidence type="ECO:0000313" key="2">
    <source>
        <dbReference type="Proteomes" id="UP000515498"/>
    </source>
</evidence>
<dbReference type="EMBL" id="CP059894">
    <property type="protein sequence ID" value="QNJ92386.1"/>
    <property type="molecule type" value="Genomic_DNA"/>
</dbReference>
<accession>A0A7G8PDH0</accession>
<proteinExistence type="predicted"/>
<dbReference type="AlphaFoldDB" id="A0A7G8PDH0"/>